<evidence type="ECO:0000256" key="5">
    <source>
        <dbReference type="ARBA" id="ARBA00022989"/>
    </source>
</evidence>
<dbReference type="EMBL" id="BJNZ01000001">
    <property type="protein sequence ID" value="GED08017.1"/>
    <property type="molecule type" value="Genomic_DNA"/>
</dbReference>
<feature type="transmembrane region" description="Helical" evidence="7">
    <location>
        <begin position="370"/>
        <end position="392"/>
    </location>
</feature>
<dbReference type="RefSeq" id="WP_255318538.1">
    <property type="nucleotide sequence ID" value="NZ_BJNZ01000001.1"/>
</dbReference>
<evidence type="ECO:0000256" key="7">
    <source>
        <dbReference type="SAM" id="Phobius"/>
    </source>
</evidence>
<dbReference type="PANTHER" id="PTHR43867:SF2">
    <property type="entry name" value="CELLULOSE SYNTHASE CATALYTIC SUBUNIT A [UDP-FORMING]"/>
    <property type="match status" value="1"/>
</dbReference>
<evidence type="ECO:0000256" key="4">
    <source>
        <dbReference type="ARBA" id="ARBA00022692"/>
    </source>
</evidence>
<keyword evidence="6 7" id="KW-0472">Membrane</keyword>
<dbReference type="PANTHER" id="PTHR43867">
    <property type="entry name" value="CELLULOSE SYNTHASE CATALYTIC SUBUNIT A [UDP-FORMING]"/>
    <property type="match status" value="1"/>
</dbReference>
<dbReference type="GO" id="GO:0016020">
    <property type="term" value="C:membrane"/>
    <property type="evidence" value="ECO:0007669"/>
    <property type="project" value="UniProtKB-SubCell"/>
</dbReference>
<evidence type="ECO:0000313" key="9">
    <source>
        <dbReference type="Proteomes" id="UP000316659"/>
    </source>
</evidence>
<keyword evidence="3 8" id="KW-0808">Transferase</keyword>
<reference evidence="8 9" key="1">
    <citation type="submission" date="2019-06" db="EMBL/GenBank/DDBJ databases">
        <title>Whole genome shotgun sequence of Cellulosimicrobium cellulans NBRC 15516.</title>
        <authorList>
            <person name="Hosoyama A."/>
            <person name="Uohara A."/>
            <person name="Ohji S."/>
            <person name="Ichikawa N."/>
        </authorList>
    </citation>
    <scope>NUCLEOTIDE SEQUENCE [LARGE SCALE GENOMIC DNA]</scope>
    <source>
        <strain evidence="8 9">NBRC 15516</strain>
    </source>
</reference>
<dbReference type="SUPFAM" id="SSF53448">
    <property type="entry name" value="Nucleotide-diphospho-sugar transferases"/>
    <property type="match status" value="1"/>
</dbReference>
<dbReference type="InterPro" id="IPR050321">
    <property type="entry name" value="Glycosyltr_2/OpgH_subfam"/>
</dbReference>
<dbReference type="Gene3D" id="3.90.550.10">
    <property type="entry name" value="Spore Coat Polysaccharide Biosynthesis Protein SpsA, Chain A"/>
    <property type="match status" value="1"/>
</dbReference>
<comment type="caution">
    <text evidence="8">The sequence shown here is derived from an EMBL/GenBank/DDBJ whole genome shotgun (WGS) entry which is preliminary data.</text>
</comment>
<evidence type="ECO:0000256" key="2">
    <source>
        <dbReference type="ARBA" id="ARBA00022676"/>
    </source>
</evidence>
<dbReference type="Proteomes" id="UP000316659">
    <property type="component" value="Unassembled WGS sequence"/>
</dbReference>
<evidence type="ECO:0000256" key="1">
    <source>
        <dbReference type="ARBA" id="ARBA00004141"/>
    </source>
</evidence>
<evidence type="ECO:0000313" key="8">
    <source>
        <dbReference type="EMBL" id="GED08017.1"/>
    </source>
</evidence>
<evidence type="ECO:0000256" key="3">
    <source>
        <dbReference type="ARBA" id="ARBA00022679"/>
    </source>
</evidence>
<dbReference type="GO" id="GO:0016757">
    <property type="term" value="F:glycosyltransferase activity"/>
    <property type="evidence" value="ECO:0007669"/>
    <property type="project" value="UniProtKB-KW"/>
</dbReference>
<dbReference type="Pfam" id="PF13641">
    <property type="entry name" value="Glyco_tranf_2_3"/>
    <property type="match status" value="1"/>
</dbReference>
<feature type="transmembrane region" description="Helical" evidence="7">
    <location>
        <begin position="6"/>
        <end position="28"/>
    </location>
</feature>
<dbReference type="InterPro" id="IPR029044">
    <property type="entry name" value="Nucleotide-diphossugar_trans"/>
</dbReference>
<comment type="subcellular location">
    <subcellularLocation>
        <location evidence="1">Membrane</location>
        <topology evidence="1">Multi-pass membrane protein</topology>
    </subcellularLocation>
</comment>
<keyword evidence="4 7" id="KW-0812">Transmembrane</keyword>
<dbReference type="AlphaFoldDB" id="A0A4Y4DTQ5"/>
<gene>
    <name evidence="8" type="ORF">CCE02nite_00160</name>
</gene>
<evidence type="ECO:0000256" key="6">
    <source>
        <dbReference type="ARBA" id="ARBA00023136"/>
    </source>
</evidence>
<keyword evidence="2" id="KW-0328">Glycosyltransferase</keyword>
<name>A0A4Y4DTQ5_CELCE</name>
<proteinExistence type="predicted"/>
<sequence>MLSTLTYVHVLAFVLLVAFLTYVVAILVPFVRRSRTVPGDASAYEWHFFVPCLNEELVIGQTLDRFVRDFPDAHVWIVDDDSDDATAAIVAARAARDGRVHLVSRKRPDARKGKGEALNAAYRALGQHLAGRDVVSDRVIVGVLDADGELVPGALELMAATDVFGNARVGAAQASVAMNNAGIDLHTSGPGWERAAKNLWSRWLLRCQDIEFRTTIAAMQTLRLRTSSSGMGGNGQFTRLSALDAIAATYGEPWHGALLEDYELGIHAILVGYETRYVHDAVVRQEALPSMRAYLRQRTRWSQGGMQCARYIPEIFSSRNFTNAAALESTYFLLIPWTGLVGVFLWPLVGMSVVADGAANFDSIVEWAQFVWWLWPLTILTGILPFVIWAFVYRVTDDPGAGLLRTTARGLGYWLYTYATYPVLLRALGRVVRGRSGWEKTNRVGAQGAPVTAQPAVATPVEHRQPSLEIAA</sequence>
<keyword evidence="5 7" id="KW-1133">Transmembrane helix</keyword>
<organism evidence="8 9">
    <name type="scientific">Cellulosimicrobium cellulans</name>
    <name type="common">Arthrobacter luteus</name>
    <dbReference type="NCBI Taxonomy" id="1710"/>
    <lineage>
        <taxon>Bacteria</taxon>
        <taxon>Bacillati</taxon>
        <taxon>Actinomycetota</taxon>
        <taxon>Actinomycetes</taxon>
        <taxon>Micrococcales</taxon>
        <taxon>Promicromonosporaceae</taxon>
        <taxon>Cellulosimicrobium</taxon>
    </lineage>
</organism>
<protein>
    <submittedName>
        <fullName evidence="8">N-acetyl-glucosamine transferase</fullName>
    </submittedName>
</protein>
<accession>A0A4Y4DTQ5</accession>
<feature type="transmembrane region" description="Helical" evidence="7">
    <location>
        <begin position="331"/>
        <end position="350"/>
    </location>
</feature>